<proteinExistence type="predicted"/>
<dbReference type="GO" id="GO:0046872">
    <property type="term" value="F:metal ion binding"/>
    <property type="evidence" value="ECO:0007669"/>
    <property type="project" value="InterPro"/>
</dbReference>
<dbReference type="Gene3D" id="3.30.470.20">
    <property type="entry name" value="ATP-grasp fold, B domain"/>
    <property type="match status" value="1"/>
</dbReference>
<dbReference type="PROSITE" id="PS50975">
    <property type="entry name" value="ATP_GRASP"/>
    <property type="match status" value="1"/>
</dbReference>
<name>A0A2U8VQ75_9HYPH</name>
<gene>
    <name evidence="6" type="ORF">DK427_08465</name>
</gene>
<dbReference type="OrthoDB" id="7625478at2"/>
<keyword evidence="3 4" id="KW-0067">ATP-binding</keyword>
<dbReference type="Gene3D" id="3.30.1490.20">
    <property type="entry name" value="ATP-grasp fold, A domain"/>
    <property type="match status" value="1"/>
</dbReference>
<dbReference type="GO" id="GO:0016874">
    <property type="term" value="F:ligase activity"/>
    <property type="evidence" value="ECO:0007669"/>
    <property type="project" value="UniProtKB-KW"/>
</dbReference>
<dbReference type="Pfam" id="PF15632">
    <property type="entry name" value="ATPgrasp_Ter"/>
    <property type="match status" value="1"/>
</dbReference>
<accession>A0A2U8VQ75</accession>
<dbReference type="InterPro" id="IPR011761">
    <property type="entry name" value="ATP-grasp"/>
</dbReference>
<evidence type="ECO:0000256" key="3">
    <source>
        <dbReference type="ARBA" id="ARBA00022840"/>
    </source>
</evidence>
<keyword evidence="7" id="KW-1185">Reference proteome</keyword>
<dbReference type="GO" id="GO:0005524">
    <property type="term" value="F:ATP binding"/>
    <property type="evidence" value="ECO:0007669"/>
    <property type="project" value="UniProtKB-UniRule"/>
</dbReference>
<dbReference type="PANTHER" id="PTHR43585">
    <property type="entry name" value="FUMIPYRROLE BIOSYNTHESIS PROTEIN C"/>
    <property type="match status" value="1"/>
</dbReference>
<evidence type="ECO:0000256" key="1">
    <source>
        <dbReference type="ARBA" id="ARBA00022598"/>
    </source>
</evidence>
<evidence type="ECO:0000256" key="2">
    <source>
        <dbReference type="ARBA" id="ARBA00022741"/>
    </source>
</evidence>
<keyword evidence="1" id="KW-0436">Ligase</keyword>
<evidence type="ECO:0000256" key="4">
    <source>
        <dbReference type="PROSITE-ProRule" id="PRU00409"/>
    </source>
</evidence>
<sequence>MMAPVNNTVHGVVARAGPLGPDIGSCKERLAGGGVRTARKALLLAEGFRLQYRVLRCATEAFDEIYVLGTGEAAQLRHSRACTRYIPAHEPLSALFEHRGEALNVLCAKHHIDCVLPSCSSTTRLLAAHGSHLQTPHFPVPAPDTFAALDDKWEFAQVCAALGLPAPPTRLFATANELRQAAEDRTVTFPLMIKPTAMWGSYGVQRLDTPEQIPDKLSFSPVLCQDYLPGDDLCVFYLCQAGQILETFRYRRTTVGVESVEEPEVDHHAAALIRHFGYDGVIGFDVRRTPDGRVAFIECNPRFWYRMDVAMVTGVNFVTLGCATSPVPRGLQGNFLIRSPSRLVLGLLKPWGLNRLEWSYLGYLSRDLGANLRIGLTSLISGQQARGQQF</sequence>
<dbReference type="Proteomes" id="UP000246058">
    <property type="component" value="Chromosome"/>
</dbReference>
<keyword evidence="2 4" id="KW-0547">Nucleotide-binding</keyword>
<evidence type="ECO:0000313" key="7">
    <source>
        <dbReference type="Proteomes" id="UP000246058"/>
    </source>
</evidence>
<dbReference type="SUPFAM" id="SSF56059">
    <property type="entry name" value="Glutathione synthetase ATP-binding domain-like"/>
    <property type="match status" value="1"/>
</dbReference>
<evidence type="ECO:0000259" key="5">
    <source>
        <dbReference type="PROSITE" id="PS50975"/>
    </source>
</evidence>
<evidence type="ECO:0000313" key="6">
    <source>
        <dbReference type="EMBL" id="AWN35775.1"/>
    </source>
</evidence>
<dbReference type="EMBL" id="CP029551">
    <property type="protein sequence ID" value="AWN35775.1"/>
    <property type="molecule type" value="Genomic_DNA"/>
</dbReference>
<dbReference type="AlphaFoldDB" id="A0A2U8VQ75"/>
<dbReference type="KEGG" id="meti:DK427_08465"/>
<dbReference type="InterPro" id="IPR052032">
    <property type="entry name" value="ATP-dep_AA_Ligase"/>
</dbReference>
<protein>
    <recommendedName>
        <fullName evidence="5">ATP-grasp domain-containing protein</fullName>
    </recommendedName>
</protein>
<dbReference type="InterPro" id="IPR013815">
    <property type="entry name" value="ATP_grasp_subdomain_1"/>
</dbReference>
<dbReference type="PANTHER" id="PTHR43585:SF2">
    <property type="entry name" value="ATP-GRASP ENZYME FSQD"/>
    <property type="match status" value="1"/>
</dbReference>
<organism evidence="6 7">
    <name type="scientific">Methylobacterium radiodurans</name>
    <dbReference type="NCBI Taxonomy" id="2202828"/>
    <lineage>
        <taxon>Bacteria</taxon>
        <taxon>Pseudomonadati</taxon>
        <taxon>Pseudomonadota</taxon>
        <taxon>Alphaproteobacteria</taxon>
        <taxon>Hyphomicrobiales</taxon>
        <taxon>Methylobacteriaceae</taxon>
        <taxon>Methylobacterium</taxon>
    </lineage>
</organism>
<feature type="domain" description="ATP-grasp" evidence="5">
    <location>
        <begin position="156"/>
        <end position="326"/>
    </location>
</feature>
<reference evidence="6 7" key="1">
    <citation type="submission" date="2018-05" db="EMBL/GenBank/DDBJ databases">
        <title>Complete Genome Sequence of Methylobacterium sp. 17Sr1-43.</title>
        <authorList>
            <person name="Srinivasan S."/>
        </authorList>
    </citation>
    <scope>NUCLEOTIDE SEQUENCE [LARGE SCALE GENOMIC DNA]</scope>
    <source>
        <strain evidence="6 7">17Sr1-43</strain>
    </source>
</reference>